<sequence length="102" mass="11240">MRLIVLAALLPVLSACTWVELSPQANAIKVVPAGRPSSCQKLGEVAVSVKDRVAFYQRNDVKVRDELETLARNEALTLQADTIQPMGEPVDGEQRFGAYRCR</sequence>
<proteinExistence type="predicted"/>
<dbReference type="HOGENOM" id="CLU_155205_0_0_6"/>
<reference evidence="1 2" key="1">
    <citation type="journal article" date="2012" name="J. Bacteriol.">
        <title>Complete Genome Sequence of the BTEX-Degrading Bacterium Pseudoxanthomonas spadix BD-a59.</title>
        <authorList>
            <person name="Lee S.H."/>
            <person name="Jin H.M."/>
            <person name="Lee H.J."/>
            <person name="Kim J.M."/>
            <person name="Jeon C.O."/>
        </authorList>
    </citation>
    <scope>NUCLEOTIDE SEQUENCE [LARGE SCALE GENOMIC DNA]</scope>
    <source>
        <strain evidence="1 2">BD-a59</strain>
    </source>
</reference>
<dbReference type="KEGG" id="psd:DSC_15470"/>
<dbReference type="eggNOG" id="ENOG50333S9">
    <property type="taxonomic scope" value="Bacteria"/>
</dbReference>
<dbReference type="STRING" id="1045855.DSC_15470"/>
<dbReference type="EMBL" id="CP003093">
    <property type="protein sequence ID" value="AER57738.1"/>
    <property type="molecule type" value="Genomic_DNA"/>
</dbReference>
<evidence type="ECO:0008006" key="3">
    <source>
        <dbReference type="Google" id="ProtNLM"/>
    </source>
</evidence>
<dbReference type="AlphaFoldDB" id="G7UWP1"/>
<dbReference type="Proteomes" id="UP000005870">
    <property type="component" value="Chromosome"/>
</dbReference>
<dbReference type="InterPro" id="IPR025294">
    <property type="entry name" value="DUF4156"/>
</dbReference>
<evidence type="ECO:0000313" key="1">
    <source>
        <dbReference type="EMBL" id="AER57738.1"/>
    </source>
</evidence>
<gene>
    <name evidence="1" type="ordered locus">DSC_15470</name>
</gene>
<name>G7UWP1_PSEUP</name>
<dbReference type="Pfam" id="PF13698">
    <property type="entry name" value="DUF4156"/>
    <property type="match status" value="1"/>
</dbReference>
<organism evidence="1 2">
    <name type="scientific">Pseudoxanthomonas spadix (strain BD-a59)</name>
    <dbReference type="NCBI Taxonomy" id="1045855"/>
    <lineage>
        <taxon>Bacteria</taxon>
        <taxon>Pseudomonadati</taxon>
        <taxon>Pseudomonadota</taxon>
        <taxon>Gammaproteobacteria</taxon>
        <taxon>Lysobacterales</taxon>
        <taxon>Lysobacteraceae</taxon>
        <taxon>Pseudoxanthomonas</taxon>
    </lineage>
</organism>
<accession>G7UWP1</accession>
<dbReference type="OrthoDB" id="6120981at2"/>
<dbReference type="RefSeq" id="WP_014161910.1">
    <property type="nucleotide sequence ID" value="NC_016147.2"/>
</dbReference>
<keyword evidence="2" id="KW-1185">Reference proteome</keyword>
<protein>
    <recommendedName>
        <fullName evidence="3">DUF4156 domain-containing protein</fullName>
    </recommendedName>
</protein>
<evidence type="ECO:0000313" key="2">
    <source>
        <dbReference type="Proteomes" id="UP000005870"/>
    </source>
</evidence>
<dbReference type="PROSITE" id="PS51257">
    <property type="entry name" value="PROKAR_LIPOPROTEIN"/>
    <property type="match status" value="1"/>
</dbReference>